<name>A0ACC3B0U4_9EURO</name>
<gene>
    <name evidence="1" type="ORF">N8T08_005972</name>
</gene>
<reference evidence="1 2" key="1">
    <citation type="journal article" date="2023" name="ACS Omega">
        <title>Identification of the Neoaspergillic Acid Biosynthesis Gene Cluster by Establishing an In Vitro CRISPR-Ribonucleoprotein Genetic System in Aspergillus melleus.</title>
        <authorList>
            <person name="Yuan B."/>
            <person name="Grau M.F."/>
            <person name="Murata R.M."/>
            <person name="Torok T."/>
            <person name="Venkateswaran K."/>
            <person name="Stajich J.E."/>
            <person name="Wang C.C.C."/>
        </authorList>
    </citation>
    <scope>NUCLEOTIDE SEQUENCE [LARGE SCALE GENOMIC DNA]</scope>
    <source>
        <strain evidence="1 2">IMV 1140</strain>
    </source>
</reference>
<dbReference type="EMBL" id="JAOPJF010000035">
    <property type="protein sequence ID" value="KAK1143859.1"/>
    <property type="molecule type" value="Genomic_DNA"/>
</dbReference>
<proteinExistence type="predicted"/>
<accession>A0ACC3B0U4</accession>
<sequence length="385" mass="41799">MTRQTREMGSLSTLLLSCLQRKQRPTTEPDERPPVPAKEPLAMSSIPNLNSNSKSVASPTYTYTYTCRQSEQCPSTAPSSQPGTEKGKISNTGTGNPTKLSKRSSIRIVNSHDSENTLVSSSSSTSEGQTLAGSRNVSRSGSEEKDIEAGGGTEGGRTVSAMIEAGLEDLERQIKSDSERLGPGMIARSCSLPEIKSRVIEDIPEEDELVGNGTGTEQRQHQQEKELPSLPKEAERVEKADDEEEEELSTKSKSIRDSFRLNNGRKSLVEMVHFLQPPSNRFSALKIPIPPKSPLRKKASASSMSSPSDILRPSTSNATTTPSESSPSNPESLSDPAQKEEETTPRTKKHRRMGAIGLGMGFPLRVRQSLDGLNINNTGKKSLFC</sequence>
<comment type="caution">
    <text evidence="1">The sequence shown here is derived from an EMBL/GenBank/DDBJ whole genome shotgun (WGS) entry which is preliminary data.</text>
</comment>
<evidence type="ECO:0000313" key="2">
    <source>
        <dbReference type="Proteomes" id="UP001177260"/>
    </source>
</evidence>
<evidence type="ECO:0000313" key="1">
    <source>
        <dbReference type="EMBL" id="KAK1143859.1"/>
    </source>
</evidence>
<keyword evidence="2" id="KW-1185">Reference proteome</keyword>
<protein>
    <submittedName>
        <fullName evidence="1">Uncharacterized protein</fullName>
    </submittedName>
</protein>
<dbReference type="Proteomes" id="UP001177260">
    <property type="component" value="Unassembled WGS sequence"/>
</dbReference>
<organism evidence="1 2">
    <name type="scientific">Aspergillus melleus</name>
    <dbReference type="NCBI Taxonomy" id="138277"/>
    <lineage>
        <taxon>Eukaryota</taxon>
        <taxon>Fungi</taxon>
        <taxon>Dikarya</taxon>
        <taxon>Ascomycota</taxon>
        <taxon>Pezizomycotina</taxon>
        <taxon>Eurotiomycetes</taxon>
        <taxon>Eurotiomycetidae</taxon>
        <taxon>Eurotiales</taxon>
        <taxon>Aspergillaceae</taxon>
        <taxon>Aspergillus</taxon>
        <taxon>Aspergillus subgen. Circumdati</taxon>
    </lineage>
</organism>